<protein>
    <recommendedName>
        <fullName evidence="3">Protein N-acetyltransferase, RimJ/RimL family</fullName>
    </recommendedName>
</protein>
<dbReference type="Pfam" id="PF13420">
    <property type="entry name" value="Acetyltransf_4"/>
    <property type="match status" value="1"/>
</dbReference>
<dbReference type="Proteomes" id="UP001501556">
    <property type="component" value="Unassembled WGS sequence"/>
</dbReference>
<evidence type="ECO:0000313" key="1">
    <source>
        <dbReference type="EMBL" id="GAA3980678.1"/>
    </source>
</evidence>
<keyword evidence="2" id="KW-1185">Reference proteome</keyword>
<evidence type="ECO:0008006" key="3">
    <source>
        <dbReference type="Google" id="ProtNLM"/>
    </source>
</evidence>
<dbReference type="SUPFAM" id="SSF55729">
    <property type="entry name" value="Acyl-CoA N-acyltransferases (Nat)"/>
    <property type="match status" value="1"/>
</dbReference>
<comment type="caution">
    <text evidence="1">The sequence shown here is derived from an EMBL/GenBank/DDBJ whole genome shotgun (WGS) entry which is preliminary data.</text>
</comment>
<name>A0ABP7QEB2_9BACT</name>
<accession>A0ABP7QEB2</accession>
<proteinExistence type="predicted"/>
<reference evidence="2" key="1">
    <citation type="journal article" date="2019" name="Int. J. Syst. Evol. Microbiol.">
        <title>The Global Catalogue of Microorganisms (GCM) 10K type strain sequencing project: providing services to taxonomists for standard genome sequencing and annotation.</title>
        <authorList>
            <consortium name="The Broad Institute Genomics Platform"/>
            <consortium name="The Broad Institute Genome Sequencing Center for Infectious Disease"/>
            <person name="Wu L."/>
            <person name="Ma J."/>
        </authorList>
    </citation>
    <scope>NUCLEOTIDE SEQUENCE [LARGE SCALE GENOMIC DNA]</scope>
    <source>
        <strain evidence="2">JCM 17217</strain>
    </source>
</reference>
<organism evidence="1 2">
    <name type="scientific">Hymenobacter antarcticus</name>
    <dbReference type="NCBI Taxonomy" id="486270"/>
    <lineage>
        <taxon>Bacteria</taxon>
        <taxon>Pseudomonadati</taxon>
        <taxon>Bacteroidota</taxon>
        <taxon>Cytophagia</taxon>
        <taxon>Cytophagales</taxon>
        <taxon>Hymenobacteraceae</taxon>
        <taxon>Hymenobacter</taxon>
    </lineage>
</organism>
<dbReference type="InterPro" id="IPR016181">
    <property type="entry name" value="Acyl_CoA_acyltransferase"/>
</dbReference>
<dbReference type="EMBL" id="BAABDI010000019">
    <property type="protein sequence ID" value="GAA3980678.1"/>
    <property type="molecule type" value="Genomic_DNA"/>
</dbReference>
<dbReference type="Gene3D" id="3.40.630.30">
    <property type="match status" value="1"/>
</dbReference>
<sequence>MSPAVTTYRPLPQAEFRHEAYRLVPIRYEDREPIRAWRNAQLDVLRQAEPLSAAQQDAYFQKVVLPLFEKERPGQLLFSLLHHDELIAYGGLVHISWPDARAEVSFLADPARAANPTTYRQDFRAHLRLLGQVAFDGLKLNRLFTETYDIRPAHVAILEEAGFRLEGRLRQHVQLRPGTFADSLMHGQLAADYATAFGTTL</sequence>
<gene>
    <name evidence="1" type="ORF">GCM10022407_27410</name>
</gene>
<evidence type="ECO:0000313" key="2">
    <source>
        <dbReference type="Proteomes" id="UP001501556"/>
    </source>
</evidence>